<reference evidence="1" key="1">
    <citation type="submission" date="2019-08" db="EMBL/GenBank/DDBJ databases">
        <authorList>
            <person name="Kucharzyk K."/>
            <person name="Murdoch R.W."/>
            <person name="Higgins S."/>
            <person name="Loffler F."/>
        </authorList>
    </citation>
    <scope>NUCLEOTIDE SEQUENCE</scope>
</reference>
<sequence>MEAVVVLIQPEFPGGEHGFSCAHRGFAFSQRAFAVGDRTGDDIHIGGIQQLPHCVMPGGCSIRRQAEKFIIVAIKDQTEALAPALFPNHPRRVIDRIDHRKLKKVVEIDNISIDGQIIKDGIISAPLSGSRNRRRCQCYPCLIPCSAQFCIRPIFFAQVFTELCECGTVIAAISIVPDPIVKPFLRIASAGVVSGHVFPVFTL</sequence>
<gene>
    <name evidence="1" type="ORF">SDC9_145065</name>
</gene>
<dbReference type="EMBL" id="VSSQ01044092">
    <property type="protein sequence ID" value="MPM97885.1"/>
    <property type="molecule type" value="Genomic_DNA"/>
</dbReference>
<name>A0A645E8S7_9ZZZZ</name>
<protein>
    <submittedName>
        <fullName evidence="1">Uncharacterized protein</fullName>
    </submittedName>
</protein>
<organism evidence="1">
    <name type="scientific">bioreactor metagenome</name>
    <dbReference type="NCBI Taxonomy" id="1076179"/>
    <lineage>
        <taxon>unclassified sequences</taxon>
        <taxon>metagenomes</taxon>
        <taxon>ecological metagenomes</taxon>
    </lineage>
</organism>
<proteinExistence type="predicted"/>
<evidence type="ECO:0000313" key="1">
    <source>
        <dbReference type="EMBL" id="MPM97885.1"/>
    </source>
</evidence>
<accession>A0A645E8S7</accession>
<comment type="caution">
    <text evidence="1">The sequence shown here is derived from an EMBL/GenBank/DDBJ whole genome shotgun (WGS) entry which is preliminary data.</text>
</comment>
<dbReference type="AlphaFoldDB" id="A0A645E8S7"/>